<feature type="domain" description="DUF4397" evidence="1">
    <location>
        <begin position="50"/>
        <end position="158"/>
    </location>
</feature>
<dbReference type="Proteomes" id="UP000295620">
    <property type="component" value="Unassembled WGS sequence"/>
</dbReference>
<accession>A0A4R6SUC5</accession>
<name>A0A4R6SUC5_9SPHI</name>
<evidence type="ECO:0000259" key="1">
    <source>
        <dbReference type="Pfam" id="PF14344"/>
    </source>
</evidence>
<dbReference type="Pfam" id="PF14344">
    <property type="entry name" value="DUF4397"/>
    <property type="match status" value="1"/>
</dbReference>
<gene>
    <name evidence="2" type="ORF">ATK78_3069</name>
</gene>
<dbReference type="InterPro" id="IPR025510">
    <property type="entry name" value="DUF4397"/>
</dbReference>
<comment type="caution">
    <text evidence="2">The sequence shown here is derived from an EMBL/GenBank/DDBJ whole genome shotgun (WGS) entry which is preliminary data.</text>
</comment>
<organism evidence="2 3">
    <name type="scientific">Pedobacter metabolipauper</name>
    <dbReference type="NCBI Taxonomy" id="425513"/>
    <lineage>
        <taxon>Bacteria</taxon>
        <taxon>Pseudomonadati</taxon>
        <taxon>Bacteroidota</taxon>
        <taxon>Sphingobacteriia</taxon>
        <taxon>Sphingobacteriales</taxon>
        <taxon>Sphingobacteriaceae</taxon>
        <taxon>Pedobacter</taxon>
    </lineage>
</organism>
<keyword evidence="3" id="KW-1185">Reference proteome</keyword>
<proteinExistence type="predicted"/>
<sequence length="240" mass="24936">MVFDQAIIVLIQLLTSKILVMKKSFFLGLGMLVLLSSCLKEPDPVPTGEARVKFVNASLTSGPQDFYVNGALKSTTSLPYSASSGYVTITSGNNEFAVTDAGVTSTANAISSYGIDISSNLTLFYFNNATSGHSAGLIPDDMTAPDAGKAKVRFVHLNNFLGTTNLSASISGGAQLFTGLGFAVVSPYYSVDPGTKFTLAAAGVTNAPEVNSGIVAGKIYTIWVDGAAATELTGHTIIQN</sequence>
<dbReference type="AlphaFoldDB" id="A0A4R6SUC5"/>
<dbReference type="EMBL" id="SNYC01000005">
    <property type="protein sequence ID" value="TDQ08553.1"/>
    <property type="molecule type" value="Genomic_DNA"/>
</dbReference>
<reference evidence="2 3" key="1">
    <citation type="submission" date="2019-03" db="EMBL/GenBank/DDBJ databases">
        <title>Genomic Encyclopedia of Archaeal and Bacterial Type Strains, Phase II (KMG-II): from individual species to whole genera.</title>
        <authorList>
            <person name="Goeker M."/>
        </authorList>
    </citation>
    <scope>NUCLEOTIDE SEQUENCE [LARGE SCALE GENOMIC DNA]</scope>
    <source>
        <strain evidence="2 3">DSM 19035</strain>
    </source>
</reference>
<evidence type="ECO:0000313" key="3">
    <source>
        <dbReference type="Proteomes" id="UP000295620"/>
    </source>
</evidence>
<evidence type="ECO:0000313" key="2">
    <source>
        <dbReference type="EMBL" id="TDQ08553.1"/>
    </source>
</evidence>
<protein>
    <submittedName>
        <fullName evidence="2">Uncharacterized protein DUF4397</fullName>
    </submittedName>
</protein>